<dbReference type="EMBL" id="JAAALK010000283">
    <property type="protein sequence ID" value="KAG8076637.1"/>
    <property type="molecule type" value="Genomic_DNA"/>
</dbReference>
<reference evidence="1" key="2">
    <citation type="submission" date="2021-02" db="EMBL/GenBank/DDBJ databases">
        <authorList>
            <person name="Kimball J.A."/>
            <person name="Haas M.W."/>
            <person name="Macchietto M."/>
            <person name="Kono T."/>
            <person name="Duquette J."/>
            <person name="Shao M."/>
        </authorList>
    </citation>
    <scope>NUCLEOTIDE SEQUENCE</scope>
    <source>
        <tissue evidence="1">Fresh leaf tissue</tissue>
    </source>
</reference>
<proteinExistence type="predicted"/>
<evidence type="ECO:0000313" key="1">
    <source>
        <dbReference type="EMBL" id="KAG8076637.1"/>
    </source>
</evidence>
<dbReference type="Proteomes" id="UP000729402">
    <property type="component" value="Unassembled WGS sequence"/>
</dbReference>
<protein>
    <submittedName>
        <fullName evidence="1">Uncharacterized protein</fullName>
    </submittedName>
</protein>
<comment type="caution">
    <text evidence="1">The sequence shown here is derived from an EMBL/GenBank/DDBJ whole genome shotgun (WGS) entry which is preliminary data.</text>
</comment>
<gene>
    <name evidence="1" type="ORF">GUJ93_ZPchr0006g45822</name>
</gene>
<keyword evidence="2" id="KW-1185">Reference proteome</keyword>
<name>A0A8J5VLT4_ZIZPA</name>
<evidence type="ECO:0000313" key="2">
    <source>
        <dbReference type="Proteomes" id="UP000729402"/>
    </source>
</evidence>
<accession>A0A8J5VLT4</accession>
<organism evidence="1 2">
    <name type="scientific">Zizania palustris</name>
    <name type="common">Northern wild rice</name>
    <dbReference type="NCBI Taxonomy" id="103762"/>
    <lineage>
        <taxon>Eukaryota</taxon>
        <taxon>Viridiplantae</taxon>
        <taxon>Streptophyta</taxon>
        <taxon>Embryophyta</taxon>
        <taxon>Tracheophyta</taxon>
        <taxon>Spermatophyta</taxon>
        <taxon>Magnoliopsida</taxon>
        <taxon>Liliopsida</taxon>
        <taxon>Poales</taxon>
        <taxon>Poaceae</taxon>
        <taxon>BOP clade</taxon>
        <taxon>Oryzoideae</taxon>
        <taxon>Oryzeae</taxon>
        <taxon>Zizaniinae</taxon>
        <taxon>Zizania</taxon>
    </lineage>
</organism>
<sequence>MMGGCKGELDMEAAWSRRFGGCHIREWGGHSERHGQRRTEDWARFDTRRRGGAGGAPRGWLAGGVWPLGGGARVTAAEDGWCGRCLVGGGAGAPIAKTASTGAS</sequence>
<reference evidence="1" key="1">
    <citation type="journal article" date="2021" name="bioRxiv">
        <title>Whole Genome Assembly and Annotation of Northern Wild Rice, Zizania palustris L., Supports a Whole Genome Duplication in the Zizania Genus.</title>
        <authorList>
            <person name="Haas M."/>
            <person name="Kono T."/>
            <person name="Macchietto M."/>
            <person name="Millas R."/>
            <person name="McGilp L."/>
            <person name="Shao M."/>
            <person name="Duquette J."/>
            <person name="Hirsch C.N."/>
            <person name="Kimball J."/>
        </authorList>
    </citation>
    <scope>NUCLEOTIDE SEQUENCE</scope>
    <source>
        <tissue evidence="1">Fresh leaf tissue</tissue>
    </source>
</reference>
<dbReference type="AlphaFoldDB" id="A0A8J5VLT4"/>